<sequence>MEKLKVLKKINWRKVTGAVLFVSLIASIVYIIVMFILSPGGISAPETPDHVKGDYALMLLQCTLGLVVMMLPSVIERKWSLSIPNFMYVLCFIFLFCAIYLGEVRNFYYAVPFWDLILHAFSGAMLGALGFTIIIMLNNSKGINLHLSPFFSAAFAFCFALAVGAVWEIYEYLIDSTLGLNMQKYMLKDGTLLVGREALNDTMEDIIVDAVSALVISVIGYIYAKRKKLWGAEGRPEPES</sequence>
<keyword evidence="3" id="KW-1185">Reference proteome</keyword>
<keyword evidence="1" id="KW-0812">Transmembrane</keyword>
<feature type="transmembrane region" description="Helical" evidence="1">
    <location>
        <begin position="116"/>
        <end position="138"/>
    </location>
</feature>
<keyword evidence="1" id="KW-0472">Membrane</keyword>
<name>A0A1M6CKU2_9FIRM</name>
<feature type="transmembrane region" description="Helical" evidence="1">
    <location>
        <begin position="55"/>
        <end position="74"/>
    </location>
</feature>
<feature type="transmembrane region" description="Helical" evidence="1">
    <location>
        <begin position="206"/>
        <end position="224"/>
    </location>
</feature>
<gene>
    <name evidence="2" type="ORF">SAMN05444373_100555</name>
</gene>
<proteinExistence type="predicted"/>
<dbReference type="InterPro" id="IPR014509">
    <property type="entry name" value="YjdF-like"/>
</dbReference>
<feature type="transmembrane region" description="Helical" evidence="1">
    <location>
        <begin position="12"/>
        <end position="35"/>
    </location>
</feature>
<organism evidence="2 3">
    <name type="scientific">Thermoclostridium caenicola</name>
    <dbReference type="NCBI Taxonomy" id="659425"/>
    <lineage>
        <taxon>Bacteria</taxon>
        <taxon>Bacillati</taxon>
        <taxon>Bacillota</taxon>
        <taxon>Clostridia</taxon>
        <taxon>Eubacteriales</taxon>
        <taxon>Oscillospiraceae</taxon>
        <taxon>Thermoclostridium</taxon>
    </lineage>
</organism>
<feature type="transmembrane region" description="Helical" evidence="1">
    <location>
        <begin position="86"/>
        <end position="104"/>
    </location>
</feature>
<dbReference type="EMBL" id="FQZP01000005">
    <property type="protein sequence ID" value="SHI61626.1"/>
    <property type="molecule type" value="Genomic_DNA"/>
</dbReference>
<evidence type="ECO:0000313" key="3">
    <source>
        <dbReference type="Proteomes" id="UP000324781"/>
    </source>
</evidence>
<evidence type="ECO:0008006" key="4">
    <source>
        <dbReference type="Google" id="ProtNLM"/>
    </source>
</evidence>
<dbReference type="RefSeq" id="WP_340162569.1">
    <property type="nucleotide sequence ID" value="NZ_FQZP01000005.1"/>
</dbReference>
<keyword evidence="1" id="KW-1133">Transmembrane helix</keyword>
<dbReference type="Pfam" id="PF09997">
    <property type="entry name" value="DUF2238"/>
    <property type="match status" value="1"/>
</dbReference>
<evidence type="ECO:0000256" key="1">
    <source>
        <dbReference type="SAM" id="Phobius"/>
    </source>
</evidence>
<reference evidence="2 3" key="1">
    <citation type="submission" date="2016-11" db="EMBL/GenBank/DDBJ databases">
        <authorList>
            <person name="Varghese N."/>
            <person name="Submissions S."/>
        </authorList>
    </citation>
    <scope>NUCLEOTIDE SEQUENCE [LARGE SCALE GENOMIC DNA]</scope>
    <source>
        <strain evidence="2 3">DSM 19027</strain>
    </source>
</reference>
<dbReference type="Proteomes" id="UP000324781">
    <property type="component" value="Unassembled WGS sequence"/>
</dbReference>
<evidence type="ECO:0000313" key="2">
    <source>
        <dbReference type="EMBL" id="SHI61626.1"/>
    </source>
</evidence>
<dbReference type="AlphaFoldDB" id="A0A1M6CKU2"/>
<feature type="transmembrane region" description="Helical" evidence="1">
    <location>
        <begin position="150"/>
        <end position="170"/>
    </location>
</feature>
<accession>A0A1M6CKU2</accession>
<protein>
    <recommendedName>
        <fullName evidence="4">Membrane-spanning protein</fullName>
    </recommendedName>
</protein>